<comment type="caution">
    <text evidence="2">The sequence shown here is derived from an EMBL/GenBank/DDBJ whole genome shotgun (WGS) entry which is preliminary data.</text>
</comment>
<reference evidence="2 3" key="1">
    <citation type="submission" date="2021-10" db="EMBL/GenBank/DDBJ databases">
        <title>Anaerobic single-cell dispensing facilitates the cultivation of human gut bacteria.</title>
        <authorList>
            <person name="Afrizal A."/>
        </authorList>
    </citation>
    <scope>NUCLEOTIDE SEQUENCE [LARGE SCALE GENOMIC DNA]</scope>
    <source>
        <strain evidence="2 3">CLA-AA-H273</strain>
    </source>
</reference>
<keyword evidence="3" id="KW-1185">Reference proteome</keyword>
<sequence>MKKAILLSTLTTILTLSLAGCGSTGGLEDSVGVQNSTAPTGPIAPVIAESLVPTECPENGPADDLAISMGNEAICDLGPVQFSLSLPETWDYEIRNLTFAGTTTTDAIIFWNIAYPEDTFTLIYAPVPGICGTGVTSEEITLPDSNLNGWKNTEIYQTEQKYWIYITLSNPDVPLQGNTLQLEATIPLTDWYTLETDFNRILETIQLQYTSFEAPVTQDILILPEETQSTTPDILPLPEETQFAPQDKLPLLEERQSNCIELDTDFGAPVTQDILILPEQTQPATQEKLPLLEQRQSNCIELDADFRAPAS</sequence>
<dbReference type="Proteomes" id="UP001197795">
    <property type="component" value="Unassembled WGS sequence"/>
</dbReference>
<dbReference type="RefSeq" id="WP_118538540.1">
    <property type="nucleotide sequence ID" value="NZ_JAJEPV010000007.1"/>
</dbReference>
<dbReference type="AlphaFoldDB" id="A0AAE3D7P4"/>
<evidence type="ECO:0000313" key="3">
    <source>
        <dbReference type="Proteomes" id="UP001197795"/>
    </source>
</evidence>
<accession>A0AAE3D7P4</accession>
<evidence type="ECO:0000256" key="1">
    <source>
        <dbReference type="SAM" id="SignalP"/>
    </source>
</evidence>
<organism evidence="2 3">
    <name type="scientific">Waltera acetigignens</name>
    <dbReference type="NCBI Taxonomy" id="2981769"/>
    <lineage>
        <taxon>Bacteria</taxon>
        <taxon>Bacillati</taxon>
        <taxon>Bacillota</taxon>
        <taxon>Clostridia</taxon>
        <taxon>Lachnospirales</taxon>
        <taxon>Lachnospiraceae</taxon>
        <taxon>Waltera</taxon>
    </lineage>
</organism>
<protein>
    <submittedName>
        <fullName evidence="2">Uncharacterized protein</fullName>
    </submittedName>
</protein>
<name>A0AAE3D7P4_9FIRM</name>
<dbReference type="PROSITE" id="PS51257">
    <property type="entry name" value="PROKAR_LIPOPROTEIN"/>
    <property type="match status" value="1"/>
</dbReference>
<proteinExistence type="predicted"/>
<feature type="chain" id="PRO_5042033680" evidence="1">
    <location>
        <begin position="20"/>
        <end position="311"/>
    </location>
</feature>
<evidence type="ECO:0000313" key="2">
    <source>
        <dbReference type="EMBL" id="MCC2118816.1"/>
    </source>
</evidence>
<feature type="signal peptide" evidence="1">
    <location>
        <begin position="1"/>
        <end position="19"/>
    </location>
</feature>
<gene>
    <name evidence="2" type="ORF">LKD75_04285</name>
</gene>
<keyword evidence="1" id="KW-0732">Signal</keyword>
<dbReference type="EMBL" id="JAJEPV010000007">
    <property type="protein sequence ID" value="MCC2118816.1"/>
    <property type="molecule type" value="Genomic_DNA"/>
</dbReference>